<evidence type="ECO:0000313" key="2">
    <source>
        <dbReference type="EMBL" id="MCP2371995.1"/>
    </source>
</evidence>
<proteinExistence type="predicted"/>
<evidence type="ECO:0000313" key="3">
    <source>
        <dbReference type="Proteomes" id="UP001139722"/>
    </source>
</evidence>
<evidence type="ECO:0000256" key="1">
    <source>
        <dbReference type="SAM" id="MobiDB-lite"/>
    </source>
</evidence>
<sequence>MQMKSPNPLHGGHTKASPNPHSFTSGTQKAIFRLARGTCYFPGCSREILTYESAEPLVDVQIAHIAAAEPGGPRYDSSKTDEERRSIDNLILLCQAHHNLVDKVRPGDFSVDELRRWKSDSEDPGLRSALLDASVNDTNLEQILMAIASAVSPTRNAIVELSAAVLSGNQALTAPVQGFAEVFGPSIELNDWGLALVISVRNKGLLDIVVESVALHWSLDGVGSPAIFYPPVNARADRLPHRVEDGEAGHWPIAAANIRGNVQALQNATSIVSVTAMVTLSSGEQFESPSMLFDDLVRAGFGISQHPPA</sequence>
<organism evidence="2 3">
    <name type="scientific">Agromyces terreus</name>
    <dbReference type="NCBI Taxonomy" id="424795"/>
    <lineage>
        <taxon>Bacteria</taxon>
        <taxon>Bacillati</taxon>
        <taxon>Actinomycetota</taxon>
        <taxon>Actinomycetes</taxon>
        <taxon>Micrococcales</taxon>
        <taxon>Microbacteriaceae</taxon>
        <taxon>Agromyces</taxon>
    </lineage>
</organism>
<feature type="region of interest" description="Disordered" evidence="1">
    <location>
        <begin position="1"/>
        <end position="25"/>
    </location>
</feature>
<name>A0A9X2KD73_9MICO</name>
<dbReference type="Proteomes" id="UP001139722">
    <property type="component" value="Unassembled WGS sequence"/>
</dbReference>
<dbReference type="OrthoDB" id="5379188at2"/>
<keyword evidence="3" id="KW-1185">Reference proteome</keyword>
<dbReference type="AlphaFoldDB" id="A0A9X2KD73"/>
<comment type="caution">
    <text evidence="2">The sequence shown here is derived from an EMBL/GenBank/DDBJ whole genome shotgun (WGS) entry which is preliminary data.</text>
</comment>
<gene>
    <name evidence="2" type="ORF">BJ978_002671</name>
</gene>
<evidence type="ECO:0008006" key="4">
    <source>
        <dbReference type="Google" id="ProtNLM"/>
    </source>
</evidence>
<accession>A0A9X2KD73</accession>
<dbReference type="RefSeq" id="WP_156997864.1">
    <property type="nucleotide sequence ID" value="NZ_BAAANU010000035.1"/>
</dbReference>
<dbReference type="EMBL" id="JAMZDY010000001">
    <property type="protein sequence ID" value="MCP2371995.1"/>
    <property type="molecule type" value="Genomic_DNA"/>
</dbReference>
<reference evidence="2" key="1">
    <citation type="submission" date="2022-06" db="EMBL/GenBank/DDBJ databases">
        <title>Sequencing the genomes of 1000 actinobacteria strains.</title>
        <authorList>
            <person name="Klenk H.-P."/>
        </authorList>
    </citation>
    <scope>NUCLEOTIDE SEQUENCE</scope>
    <source>
        <strain evidence="2">DSM 22016</strain>
    </source>
</reference>
<feature type="compositionally biased region" description="Polar residues" evidence="1">
    <location>
        <begin position="16"/>
        <end position="25"/>
    </location>
</feature>
<protein>
    <recommendedName>
        <fullName evidence="4">HNH endonuclease</fullName>
    </recommendedName>
</protein>